<protein>
    <submittedName>
        <fullName evidence="1">Uncharacterized protein</fullName>
    </submittedName>
</protein>
<reference evidence="1" key="1">
    <citation type="journal article" date="2015" name="Nature">
        <title>Complex archaea that bridge the gap between prokaryotes and eukaryotes.</title>
        <authorList>
            <person name="Spang A."/>
            <person name="Saw J.H."/>
            <person name="Jorgensen S.L."/>
            <person name="Zaremba-Niedzwiedzka K."/>
            <person name="Martijn J."/>
            <person name="Lind A.E."/>
            <person name="van Eijk R."/>
            <person name="Schleper C."/>
            <person name="Guy L."/>
            <person name="Ettema T.J."/>
        </authorList>
    </citation>
    <scope>NUCLEOTIDE SEQUENCE</scope>
</reference>
<accession>A0A0F9KX46</accession>
<proteinExistence type="predicted"/>
<evidence type="ECO:0000313" key="1">
    <source>
        <dbReference type="EMBL" id="KKM79321.1"/>
    </source>
</evidence>
<name>A0A0F9KX46_9ZZZZ</name>
<dbReference type="EMBL" id="LAZR01008350">
    <property type="protein sequence ID" value="KKM79321.1"/>
    <property type="molecule type" value="Genomic_DNA"/>
</dbReference>
<organism evidence="1">
    <name type="scientific">marine sediment metagenome</name>
    <dbReference type="NCBI Taxonomy" id="412755"/>
    <lineage>
        <taxon>unclassified sequences</taxon>
        <taxon>metagenomes</taxon>
        <taxon>ecological metagenomes</taxon>
    </lineage>
</organism>
<comment type="caution">
    <text evidence="1">The sequence shown here is derived from an EMBL/GenBank/DDBJ whole genome shotgun (WGS) entry which is preliminary data.</text>
</comment>
<gene>
    <name evidence="1" type="ORF">LCGC14_1351140</name>
</gene>
<dbReference type="AlphaFoldDB" id="A0A0F9KX46"/>
<sequence>MSCQNCNIKQDDPNSGIAYYRWKNANIAIDGCREHVLEIFDALNKAQSERRDDDIKKT</sequence>